<feature type="domain" description="Up-regulated during septation protein 1" evidence="2">
    <location>
        <begin position="400"/>
        <end position="517"/>
    </location>
</feature>
<sequence length="600" mass="66328">MHSYTSLRSTQYKNGQNSSETMTLSDDFASLYVSFGLNNIVARETRVEPPFPSVDTQSLAGSLTSDPFNPCNPWPAVKKVVSKISLVREAKMARNITEHNGNISLPFSAFQCSNSKLKSLSAKRNTEFPRLARGSSMSTVHHPRMDSPTIPGRFPLHERSWSAPEESTTSLLSGASKSTPIPEPCILFPGRDEDIQAAAAAINDRLMSSAGKTQKPEPPSSLDVSQIPLKRGNDDQDKPPVPPKSPSLATRLATAAQQGGLASKYNPSSSKISLQIDTKVTQAELTKSTGHITSQERRPGNPDPRASTALGFFPPVAKPSQPHKRSESACSHFPKPSLNRKPVPQQEQGTGPSVINRGRPNKRRVPFKSTGVEQVSFVPLPSGFDVVEAKEQLLSSEVDKLHLQARNQAQRFKILKYSDVRQLSLELRVFDERHEYLRNTHQTLRLGRSHLHERMIAFLRSPRSTTNFRDIMLRQEKALAELDHTIDEWYLKLEQVENRRSRVRQILLEHIAGSLMMASSSSSSSPSPSSSAQLRQQTTPPQSPTVPDAEVARESIKIYAESGVYADADIEDLLADIEQQMEEMNSSREQSPSTESAIAA</sequence>
<dbReference type="AlphaFoldDB" id="A0A0U1M890"/>
<name>A0A0U1M890_TALIS</name>
<organism evidence="3 4">
    <name type="scientific">Talaromyces islandicus</name>
    <name type="common">Penicillium islandicum</name>
    <dbReference type="NCBI Taxonomy" id="28573"/>
    <lineage>
        <taxon>Eukaryota</taxon>
        <taxon>Fungi</taxon>
        <taxon>Dikarya</taxon>
        <taxon>Ascomycota</taxon>
        <taxon>Pezizomycotina</taxon>
        <taxon>Eurotiomycetes</taxon>
        <taxon>Eurotiomycetidae</taxon>
        <taxon>Eurotiales</taxon>
        <taxon>Trichocomaceae</taxon>
        <taxon>Talaromyces</taxon>
        <taxon>Talaromyces sect. Islandici</taxon>
    </lineage>
</organism>
<protein>
    <recommendedName>
        <fullName evidence="2">Up-regulated during septation protein 1 domain-containing protein</fullName>
    </recommendedName>
</protein>
<feature type="compositionally biased region" description="Polar residues" evidence="1">
    <location>
        <begin position="165"/>
        <end position="179"/>
    </location>
</feature>
<keyword evidence="4" id="KW-1185">Reference proteome</keyword>
<feature type="region of interest" description="Disordered" evidence="1">
    <location>
        <begin position="285"/>
        <end position="367"/>
    </location>
</feature>
<feature type="compositionally biased region" description="Low complexity" evidence="1">
    <location>
        <begin position="519"/>
        <end position="540"/>
    </location>
</feature>
<dbReference type="OrthoDB" id="5429395at2759"/>
<proteinExistence type="predicted"/>
<feature type="compositionally biased region" description="Polar residues" evidence="1">
    <location>
        <begin position="582"/>
        <end position="600"/>
    </location>
</feature>
<feature type="region of interest" description="Disordered" evidence="1">
    <location>
        <begin position="134"/>
        <end position="183"/>
    </location>
</feature>
<dbReference type="InterPro" id="IPR029191">
    <property type="entry name" value="Uds1"/>
</dbReference>
<gene>
    <name evidence="3" type="ORF">PISL3812_08908</name>
</gene>
<evidence type="ECO:0000259" key="2">
    <source>
        <dbReference type="Pfam" id="PF15456"/>
    </source>
</evidence>
<evidence type="ECO:0000313" key="3">
    <source>
        <dbReference type="EMBL" id="CRG91854.1"/>
    </source>
</evidence>
<feature type="region of interest" description="Disordered" evidence="1">
    <location>
        <begin position="518"/>
        <end position="551"/>
    </location>
</feature>
<dbReference type="Pfam" id="PF15456">
    <property type="entry name" value="Uds1"/>
    <property type="match status" value="1"/>
</dbReference>
<dbReference type="OMA" id="EVPMDSP"/>
<reference evidence="3 4" key="1">
    <citation type="submission" date="2015-04" db="EMBL/GenBank/DDBJ databases">
        <authorList>
            <person name="Syromyatnikov M.Y."/>
            <person name="Popov V.N."/>
        </authorList>
    </citation>
    <scope>NUCLEOTIDE SEQUENCE [LARGE SCALE GENOMIC DNA]</scope>
    <source>
        <strain evidence="3">WF-38-12</strain>
    </source>
</reference>
<dbReference type="STRING" id="28573.A0A0U1M890"/>
<dbReference type="Proteomes" id="UP000054383">
    <property type="component" value="Unassembled WGS sequence"/>
</dbReference>
<dbReference type="EMBL" id="CVMT01000010">
    <property type="protein sequence ID" value="CRG91854.1"/>
    <property type="molecule type" value="Genomic_DNA"/>
</dbReference>
<feature type="region of interest" description="Disordered" evidence="1">
    <location>
        <begin position="576"/>
        <end position="600"/>
    </location>
</feature>
<evidence type="ECO:0000313" key="4">
    <source>
        <dbReference type="Proteomes" id="UP000054383"/>
    </source>
</evidence>
<evidence type="ECO:0000256" key="1">
    <source>
        <dbReference type="SAM" id="MobiDB-lite"/>
    </source>
</evidence>
<feature type="region of interest" description="Disordered" evidence="1">
    <location>
        <begin position="209"/>
        <end position="247"/>
    </location>
</feature>
<accession>A0A0U1M890</accession>